<comment type="function">
    <text evidence="8">Component of the MICOS complex, a large protein complex of the mitochondrial inner membrane that plays crucial roles in the maintenance of crista junctions, inner membrane architecture, and formation of contact sites to the outer membrane.</text>
</comment>
<dbReference type="PANTHER" id="PTHR31816">
    <property type="entry name" value="MICOS COMPLEX SUBUNIT MIC13"/>
    <property type="match status" value="1"/>
</dbReference>
<gene>
    <name evidence="10" type="ORF">CBOVIS_LOCUS10053</name>
</gene>
<keyword evidence="6 8" id="KW-0496">Mitochondrion</keyword>
<organism evidence="10 11">
    <name type="scientific">Caenorhabditis bovis</name>
    <dbReference type="NCBI Taxonomy" id="2654633"/>
    <lineage>
        <taxon>Eukaryota</taxon>
        <taxon>Metazoa</taxon>
        <taxon>Ecdysozoa</taxon>
        <taxon>Nematoda</taxon>
        <taxon>Chromadorea</taxon>
        <taxon>Rhabditida</taxon>
        <taxon>Rhabditina</taxon>
        <taxon>Rhabditomorpha</taxon>
        <taxon>Rhabditoidea</taxon>
        <taxon>Rhabditidae</taxon>
        <taxon>Peloderinae</taxon>
        <taxon>Caenorhabditis</taxon>
    </lineage>
</organism>
<dbReference type="Pfam" id="PF15884">
    <property type="entry name" value="QIL1"/>
    <property type="match status" value="1"/>
</dbReference>
<evidence type="ECO:0000256" key="2">
    <source>
        <dbReference type="ARBA" id="ARBA00006771"/>
    </source>
</evidence>
<evidence type="ECO:0000256" key="9">
    <source>
        <dbReference type="SAM" id="SignalP"/>
    </source>
</evidence>
<evidence type="ECO:0000256" key="1">
    <source>
        <dbReference type="ARBA" id="ARBA00004434"/>
    </source>
</evidence>
<evidence type="ECO:0000256" key="8">
    <source>
        <dbReference type="RuleBase" id="RU363009"/>
    </source>
</evidence>
<protein>
    <recommendedName>
        <fullName evidence="8">MICOS complex subunit MIC13</fullName>
    </recommendedName>
</protein>
<dbReference type="PANTHER" id="PTHR31816:SF3">
    <property type="entry name" value="MICOS COMPLEX SUBUNIT MIC13"/>
    <property type="match status" value="1"/>
</dbReference>
<accession>A0A8S1EWZ7</accession>
<evidence type="ECO:0000313" key="11">
    <source>
        <dbReference type="Proteomes" id="UP000494206"/>
    </source>
</evidence>
<comment type="subcellular location">
    <subcellularLocation>
        <location evidence="1 8">Mitochondrion inner membrane</location>
        <topology evidence="1 8">Single-pass membrane protein</topology>
    </subcellularLocation>
</comment>
<dbReference type="GO" id="GO:0044284">
    <property type="term" value="C:mitochondrial crista junction"/>
    <property type="evidence" value="ECO:0007669"/>
    <property type="project" value="TreeGrafter"/>
</dbReference>
<sequence>MGFFWKTAKFGIRVGLVVGAIKLSIDNDIWSTNNVKGSELYQKLKKYIVPGTLVFPEQLPSKQDVELEVGGRWNNGVDKVFNAIEKVPSSLNTVANRLINNK</sequence>
<proteinExistence type="inferred from homology"/>
<keyword evidence="7" id="KW-0472">Membrane</keyword>
<evidence type="ECO:0000313" key="10">
    <source>
        <dbReference type="EMBL" id="CAB3408252.1"/>
    </source>
</evidence>
<name>A0A8S1EWZ7_9PELO</name>
<dbReference type="AlphaFoldDB" id="A0A8S1EWZ7"/>
<keyword evidence="4 8" id="KW-0999">Mitochondrion inner membrane</keyword>
<dbReference type="OrthoDB" id="5948578at2759"/>
<reference evidence="10 11" key="1">
    <citation type="submission" date="2020-04" db="EMBL/GenBank/DDBJ databases">
        <authorList>
            <person name="Laetsch R D."/>
            <person name="Stevens L."/>
            <person name="Kumar S."/>
            <person name="Blaxter L. M."/>
        </authorList>
    </citation>
    <scope>NUCLEOTIDE SEQUENCE [LARGE SCALE GENOMIC DNA]</scope>
</reference>
<feature type="signal peptide" evidence="9">
    <location>
        <begin position="1"/>
        <end position="19"/>
    </location>
</feature>
<keyword evidence="9" id="KW-0732">Signal</keyword>
<keyword evidence="11" id="KW-1185">Reference proteome</keyword>
<dbReference type="EMBL" id="CADEPM010000007">
    <property type="protein sequence ID" value="CAB3408252.1"/>
    <property type="molecule type" value="Genomic_DNA"/>
</dbReference>
<dbReference type="GO" id="GO:0061617">
    <property type="term" value="C:MICOS complex"/>
    <property type="evidence" value="ECO:0007669"/>
    <property type="project" value="UniProtKB-UniRule"/>
</dbReference>
<keyword evidence="3" id="KW-0812">Transmembrane</keyword>
<dbReference type="InterPro" id="IPR026769">
    <property type="entry name" value="Mic13"/>
</dbReference>
<dbReference type="Proteomes" id="UP000494206">
    <property type="component" value="Unassembled WGS sequence"/>
</dbReference>
<comment type="caution">
    <text evidence="10">The sequence shown here is derived from an EMBL/GenBank/DDBJ whole genome shotgun (WGS) entry which is preliminary data.</text>
</comment>
<evidence type="ECO:0000256" key="6">
    <source>
        <dbReference type="ARBA" id="ARBA00023128"/>
    </source>
</evidence>
<evidence type="ECO:0000256" key="7">
    <source>
        <dbReference type="ARBA" id="ARBA00023136"/>
    </source>
</evidence>
<evidence type="ECO:0000256" key="5">
    <source>
        <dbReference type="ARBA" id="ARBA00022989"/>
    </source>
</evidence>
<evidence type="ECO:0000256" key="3">
    <source>
        <dbReference type="ARBA" id="ARBA00022692"/>
    </source>
</evidence>
<comment type="subunit">
    <text evidence="8">Component of the mitochondrial contact site and cristae organizing system (MICOS) complex.</text>
</comment>
<keyword evidence="5" id="KW-1133">Transmembrane helix</keyword>
<feature type="chain" id="PRO_5035712672" description="MICOS complex subunit MIC13" evidence="9">
    <location>
        <begin position="20"/>
        <end position="102"/>
    </location>
</feature>
<dbReference type="GO" id="GO:0042407">
    <property type="term" value="P:cristae formation"/>
    <property type="evidence" value="ECO:0007669"/>
    <property type="project" value="TreeGrafter"/>
</dbReference>
<comment type="similarity">
    <text evidence="2 8">Belongs to the MICOS complex subunit Mic13 family.</text>
</comment>
<evidence type="ECO:0000256" key="4">
    <source>
        <dbReference type="ARBA" id="ARBA00022792"/>
    </source>
</evidence>